<evidence type="ECO:0000256" key="3">
    <source>
        <dbReference type="ARBA" id="ARBA00023163"/>
    </source>
</evidence>
<gene>
    <name evidence="5" type="ORF">J2Z43_001960</name>
</gene>
<dbReference type="RefSeq" id="WP_209456981.1">
    <property type="nucleotide sequence ID" value="NZ_BAAACS010000011.1"/>
</dbReference>
<reference evidence="5 6" key="1">
    <citation type="submission" date="2021-03" db="EMBL/GenBank/DDBJ databases">
        <title>Genomic Encyclopedia of Type Strains, Phase IV (KMG-IV): sequencing the most valuable type-strain genomes for metagenomic binning, comparative biology and taxonomic classification.</title>
        <authorList>
            <person name="Goeker M."/>
        </authorList>
    </citation>
    <scope>NUCLEOTIDE SEQUENCE [LARGE SCALE GENOMIC DNA]</scope>
    <source>
        <strain evidence="5 6">DSM 1289</strain>
    </source>
</reference>
<dbReference type="SMART" id="SM00342">
    <property type="entry name" value="HTH_ARAC"/>
    <property type="match status" value="1"/>
</dbReference>
<keyword evidence="6" id="KW-1185">Reference proteome</keyword>
<dbReference type="Pfam" id="PF12833">
    <property type="entry name" value="HTH_18"/>
    <property type="match status" value="1"/>
</dbReference>
<keyword evidence="2" id="KW-0238">DNA-binding</keyword>
<proteinExistence type="predicted"/>
<dbReference type="Proteomes" id="UP000767291">
    <property type="component" value="Unassembled WGS sequence"/>
</dbReference>
<evidence type="ECO:0000313" key="5">
    <source>
        <dbReference type="EMBL" id="MBP1855565.1"/>
    </source>
</evidence>
<evidence type="ECO:0000259" key="4">
    <source>
        <dbReference type="PROSITE" id="PS01124"/>
    </source>
</evidence>
<dbReference type="PANTHER" id="PTHR43280">
    <property type="entry name" value="ARAC-FAMILY TRANSCRIPTIONAL REGULATOR"/>
    <property type="match status" value="1"/>
</dbReference>
<sequence length="279" mass="32059">MYFNRVSIEEHVKIKADKNYTYIFPHPILRKYIAHYTICVPDNNLINLDLGYLNLIPDSSGCIVCTYEKNKFNITLWGATTKIVTVKNDMNDDIVRFFIEFLPGGLHALTGIKQSELCDVQTSIEDVNKDLYKKIIYLLENSKSMDILITSLNSIFIEAIEKNSKSSSVIESSLITASNTSGIITIKDLASAEYISERQLNRLFNEYIGMSTKMFLRLVRINNTINFLKATNYNLSDNAQILGFYDQSHFIRDFKAICGVTPKSFLKNMSDFYNEEFKY</sequence>
<evidence type="ECO:0000256" key="1">
    <source>
        <dbReference type="ARBA" id="ARBA00023015"/>
    </source>
</evidence>
<organism evidence="5 6">
    <name type="scientific">Metaclostridioides mangenotii</name>
    <dbReference type="NCBI Taxonomy" id="1540"/>
    <lineage>
        <taxon>Bacteria</taxon>
        <taxon>Bacillati</taxon>
        <taxon>Bacillota</taxon>
        <taxon>Clostridia</taxon>
        <taxon>Peptostreptococcales</taxon>
        <taxon>Peptostreptococcaceae</taxon>
        <taxon>Metaclostridioides</taxon>
    </lineage>
</organism>
<evidence type="ECO:0000313" key="6">
    <source>
        <dbReference type="Proteomes" id="UP000767291"/>
    </source>
</evidence>
<dbReference type="SUPFAM" id="SSF46689">
    <property type="entry name" value="Homeodomain-like"/>
    <property type="match status" value="1"/>
</dbReference>
<dbReference type="InterPro" id="IPR018060">
    <property type="entry name" value="HTH_AraC"/>
</dbReference>
<name>A0ABS4EC98_9FIRM</name>
<dbReference type="InterPro" id="IPR009057">
    <property type="entry name" value="Homeodomain-like_sf"/>
</dbReference>
<keyword evidence="1" id="KW-0805">Transcription regulation</keyword>
<dbReference type="PANTHER" id="PTHR43280:SF2">
    <property type="entry name" value="HTH-TYPE TRANSCRIPTIONAL REGULATOR EXSA"/>
    <property type="match status" value="1"/>
</dbReference>
<protein>
    <submittedName>
        <fullName evidence="5">AraC-like DNA-binding protein</fullName>
    </submittedName>
</protein>
<dbReference type="EMBL" id="JAGGJX010000003">
    <property type="protein sequence ID" value="MBP1855565.1"/>
    <property type="molecule type" value="Genomic_DNA"/>
</dbReference>
<dbReference type="Gene3D" id="1.10.10.60">
    <property type="entry name" value="Homeodomain-like"/>
    <property type="match status" value="1"/>
</dbReference>
<feature type="domain" description="HTH araC/xylS-type" evidence="4">
    <location>
        <begin position="164"/>
        <end position="268"/>
    </location>
</feature>
<comment type="caution">
    <text evidence="5">The sequence shown here is derived from an EMBL/GenBank/DDBJ whole genome shotgun (WGS) entry which is preliminary data.</text>
</comment>
<dbReference type="PROSITE" id="PS01124">
    <property type="entry name" value="HTH_ARAC_FAMILY_2"/>
    <property type="match status" value="1"/>
</dbReference>
<evidence type="ECO:0000256" key="2">
    <source>
        <dbReference type="ARBA" id="ARBA00023125"/>
    </source>
</evidence>
<accession>A0ABS4EC98</accession>
<keyword evidence="3" id="KW-0804">Transcription</keyword>